<evidence type="ECO:0000313" key="2">
    <source>
        <dbReference type="Proteomes" id="UP000540685"/>
    </source>
</evidence>
<dbReference type="RefSeq" id="WP_184547613.1">
    <property type="nucleotide sequence ID" value="NZ_JACHMP010000001.1"/>
</dbReference>
<dbReference type="Proteomes" id="UP000540685">
    <property type="component" value="Unassembled WGS sequence"/>
</dbReference>
<protein>
    <submittedName>
        <fullName evidence="1">Uncharacterized protein</fullName>
    </submittedName>
</protein>
<reference evidence="1 2" key="1">
    <citation type="submission" date="2020-08" db="EMBL/GenBank/DDBJ databases">
        <title>Sequencing the genomes of 1000 actinobacteria strains.</title>
        <authorList>
            <person name="Klenk H.-P."/>
        </authorList>
    </citation>
    <scope>NUCLEOTIDE SEQUENCE [LARGE SCALE GENOMIC DNA]</scope>
    <source>
        <strain evidence="1 2">DSM 46887</strain>
    </source>
</reference>
<comment type="caution">
    <text evidence="1">The sequence shown here is derived from an EMBL/GenBank/DDBJ whole genome shotgun (WGS) entry which is preliminary data.</text>
</comment>
<accession>A0A7W9IGS7</accession>
<dbReference type="AlphaFoldDB" id="A0A7W9IGS7"/>
<keyword evidence="2" id="KW-1185">Reference proteome</keyword>
<dbReference type="EMBL" id="JACHMP010000001">
    <property type="protein sequence ID" value="MBB5820276.1"/>
    <property type="molecule type" value="Genomic_DNA"/>
</dbReference>
<evidence type="ECO:0000313" key="1">
    <source>
        <dbReference type="EMBL" id="MBB5820276.1"/>
    </source>
</evidence>
<proteinExistence type="predicted"/>
<organism evidence="1 2">
    <name type="scientific">Streptosporangium becharense</name>
    <dbReference type="NCBI Taxonomy" id="1816182"/>
    <lineage>
        <taxon>Bacteria</taxon>
        <taxon>Bacillati</taxon>
        <taxon>Actinomycetota</taxon>
        <taxon>Actinomycetes</taxon>
        <taxon>Streptosporangiales</taxon>
        <taxon>Streptosporangiaceae</taxon>
        <taxon>Streptosporangium</taxon>
    </lineage>
</organism>
<name>A0A7W9IGS7_9ACTN</name>
<sequence length="71" mass="8330">MGRHRYDSHLDEWAATWREQNPDAWLAPLRTGGTRTERRIRQTLAQRGLLLVKRAGRRALRLRRALVKGGR</sequence>
<gene>
    <name evidence="1" type="ORF">F4562_003338</name>
</gene>